<keyword evidence="2" id="KW-1185">Reference proteome</keyword>
<organism evidence="1 2">
    <name type="scientific">Syncephalastrum racemosum</name>
    <name type="common">Filamentous fungus</name>
    <dbReference type="NCBI Taxonomy" id="13706"/>
    <lineage>
        <taxon>Eukaryota</taxon>
        <taxon>Fungi</taxon>
        <taxon>Fungi incertae sedis</taxon>
        <taxon>Mucoromycota</taxon>
        <taxon>Mucoromycotina</taxon>
        <taxon>Mucoromycetes</taxon>
        <taxon>Mucorales</taxon>
        <taxon>Syncephalastraceae</taxon>
        <taxon>Syncephalastrum</taxon>
    </lineage>
</organism>
<dbReference type="AlphaFoldDB" id="A0A1X2GYY9"/>
<proteinExistence type="predicted"/>
<gene>
    <name evidence="1" type="ORF">BCR43DRAFT_500108</name>
</gene>
<comment type="caution">
    <text evidence="1">The sequence shown here is derived from an EMBL/GenBank/DDBJ whole genome shotgun (WGS) entry which is preliminary data.</text>
</comment>
<protein>
    <submittedName>
        <fullName evidence="1">Uncharacterized protein</fullName>
    </submittedName>
</protein>
<reference evidence="1 2" key="1">
    <citation type="submission" date="2016-07" db="EMBL/GenBank/DDBJ databases">
        <title>Pervasive Adenine N6-methylation of Active Genes in Fungi.</title>
        <authorList>
            <consortium name="DOE Joint Genome Institute"/>
            <person name="Mondo S.J."/>
            <person name="Dannebaum R.O."/>
            <person name="Kuo R.C."/>
            <person name="Labutti K."/>
            <person name="Haridas S."/>
            <person name="Kuo A."/>
            <person name="Salamov A."/>
            <person name="Ahrendt S.R."/>
            <person name="Lipzen A."/>
            <person name="Sullivan W."/>
            <person name="Andreopoulos W.B."/>
            <person name="Clum A."/>
            <person name="Lindquist E."/>
            <person name="Daum C."/>
            <person name="Ramamoorthy G.K."/>
            <person name="Gryganskyi A."/>
            <person name="Culley D."/>
            <person name="Magnuson J.K."/>
            <person name="James T.Y."/>
            <person name="O'Malley M.A."/>
            <person name="Stajich J.E."/>
            <person name="Spatafora J.W."/>
            <person name="Visel A."/>
            <person name="Grigoriev I.V."/>
        </authorList>
    </citation>
    <scope>NUCLEOTIDE SEQUENCE [LARGE SCALE GENOMIC DNA]</scope>
    <source>
        <strain evidence="1 2">NRRL 2496</strain>
    </source>
</reference>
<dbReference type="InParanoid" id="A0A1X2GYY9"/>
<accession>A0A1X2GYY9</accession>
<evidence type="ECO:0000313" key="2">
    <source>
        <dbReference type="Proteomes" id="UP000242180"/>
    </source>
</evidence>
<dbReference type="Proteomes" id="UP000242180">
    <property type="component" value="Unassembled WGS sequence"/>
</dbReference>
<dbReference type="EMBL" id="MCGN01000017">
    <property type="protein sequence ID" value="ORY89225.1"/>
    <property type="molecule type" value="Genomic_DNA"/>
</dbReference>
<dbReference type="OrthoDB" id="2967263at2759"/>
<name>A0A1X2GYY9_SYNRA</name>
<evidence type="ECO:0000313" key="1">
    <source>
        <dbReference type="EMBL" id="ORY89225.1"/>
    </source>
</evidence>
<sequence>MQAYLRYDPESRTARICHAGAETEPFPIHIKDSDAVGLVYVQETHNLGVVMNGEMLGKHGYI</sequence>